<organism evidence="1 2">
    <name type="scientific">Burkholderia humptydooensis</name>
    <dbReference type="NCBI Taxonomy" id="430531"/>
    <lineage>
        <taxon>Bacteria</taxon>
        <taxon>Pseudomonadati</taxon>
        <taxon>Pseudomonadota</taxon>
        <taxon>Betaproteobacteria</taxon>
        <taxon>Burkholderiales</taxon>
        <taxon>Burkholderiaceae</taxon>
        <taxon>Burkholderia</taxon>
        <taxon>pseudomallei group</taxon>
    </lineage>
</organism>
<proteinExistence type="predicted"/>
<dbReference type="EMBL" id="CP065686">
    <property type="protein sequence ID" value="QPS45383.1"/>
    <property type="molecule type" value="Genomic_DNA"/>
</dbReference>
<dbReference type="Gene3D" id="3.40.190.10">
    <property type="entry name" value="Periplasmic binding protein-like II"/>
    <property type="match status" value="1"/>
</dbReference>
<dbReference type="Proteomes" id="UP000594943">
    <property type="component" value="Chromosome 1"/>
</dbReference>
<sequence>MTRASSFGRRSLAAALAAALSAASFVAALRQAARYVQANPEGAVDTYLRVNRSKADRALLLKIVKNPQVQFRIAPQNTFALATFMHRVGAIRHEPKTWRDYFFDDPATAQGS</sequence>
<dbReference type="KEGG" id="bhg:I6G56_10140"/>
<protein>
    <submittedName>
        <fullName evidence="1">ABC transporter substrate-binding protein</fullName>
    </submittedName>
</protein>
<name>A0A7U4P4E1_9BURK</name>
<evidence type="ECO:0000313" key="2">
    <source>
        <dbReference type="Proteomes" id="UP000594943"/>
    </source>
</evidence>
<gene>
    <name evidence="1" type="ORF">I6G56_10140</name>
</gene>
<dbReference type="AlphaFoldDB" id="A0A7U4P4E1"/>
<evidence type="ECO:0000313" key="1">
    <source>
        <dbReference type="EMBL" id="QPS45383.1"/>
    </source>
</evidence>
<accession>A0A7U4P4E1</accession>
<reference evidence="1 2" key="1">
    <citation type="submission" date="2020-12" db="EMBL/GenBank/DDBJ databases">
        <title>FDA dAtabase for Regulatory Grade micrObial Sequences (FDA-ARGOS): Supporting development and validation of Infectious Disease Dx tests.</title>
        <authorList>
            <person name="Nelson B."/>
            <person name="Plummer A."/>
            <person name="Tallon L."/>
            <person name="Sadzewicz L."/>
            <person name="Zhao X."/>
            <person name="Boylan J."/>
            <person name="Ott S."/>
            <person name="Bowen H."/>
            <person name="Vavikolanu K."/>
            <person name="Mehta A."/>
            <person name="Aluvathingal J."/>
            <person name="Nadendla S."/>
            <person name="Myers T."/>
            <person name="Yan Y."/>
            <person name="Sichtig H."/>
        </authorList>
    </citation>
    <scope>NUCLEOTIDE SEQUENCE [LARGE SCALE GENOMIC DNA]</scope>
    <source>
        <strain evidence="1 2">FDAARGOS_899</strain>
    </source>
</reference>
<accession>A0A7T2U473</accession>